<proteinExistence type="predicted"/>
<dbReference type="RefSeq" id="WP_150351290.1">
    <property type="nucleotide sequence ID" value="NZ_CP044081.1"/>
</dbReference>
<dbReference type="AlphaFoldDB" id="A0A5P2QW10"/>
<sequence length="492" mass="57310">MKPILKSKGINESEKYLSDLAERTFLSLWSFPNIFRKPGTELSDLLVVYGQDIIIFSDKDIGWSDGIDTKAAWKRWYKKAILAGANSTNSAARWIREHPQRLFTDAANKERAPFRLEEIKNPRIHLVSICSGVDKIVKLHYKDRSGTFMLSPYIEGDDHMNKCGEHGYPIFAVGDVLPQKDFVHIFSREAISCVMTEFDTISDFIKYLEWRREGFRKKKFGICAGEEELVAVYWKQMQYTGWDLSKIYGPRASNHSLAIVGGLFHELSFDPNYLEWKARCVESQFWDDLIQEFASHVITGCVPKVADINPSFQMSERVLRFMASENRDRRIYLSMQFKTMLERSVDQRADRYVRKLPPVTYSDKHSYVFMAATHHPDIHGDYEAYREQRINAIGAYCLDLLHQFPTIDHAVGITIDTWGRVSGRVNSSGDVMVVEREDFDEGRLDYLNKMRDALEIVPLDLEVINQKIKRNEKRLRQDLKRRQHQRKPAFRI</sequence>
<evidence type="ECO:0000313" key="1">
    <source>
        <dbReference type="EMBL" id="QEU09549.1"/>
    </source>
</evidence>
<organism evidence="1 2">
    <name type="scientific">Paracoccus yeei</name>
    <dbReference type="NCBI Taxonomy" id="147645"/>
    <lineage>
        <taxon>Bacteria</taxon>
        <taxon>Pseudomonadati</taxon>
        <taxon>Pseudomonadota</taxon>
        <taxon>Alphaproteobacteria</taxon>
        <taxon>Rhodobacterales</taxon>
        <taxon>Paracoccaceae</taxon>
        <taxon>Paracoccus</taxon>
    </lineage>
</organism>
<protein>
    <submittedName>
        <fullName evidence="1">Uncharacterized protein</fullName>
    </submittedName>
</protein>
<gene>
    <name evidence="1" type="ORF">FOB51_16940</name>
</gene>
<reference evidence="1 2" key="1">
    <citation type="submission" date="2019-09" db="EMBL/GenBank/DDBJ databases">
        <title>FDA dAtabase for Regulatory Grade micrObial Sequences (FDA-ARGOS): Supporting development and validation of Infectious Disease Dx tests.</title>
        <authorList>
            <person name="Sciortino C."/>
            <person name="Tallon L."/>
            <person name="Sadzewicz L."/>
            <person name="Vavikolanu K."/>
            <person name="Mehta A."/>
            <person name="Aluvathingal J."/>
            <person name="Nadendla S."/>
            <person name="Nandy P."/>
            <person name="Geyer C."/>
            <person name="Yan Y."/>
            <person name="Sichtig H."/>
        </authorList>
    </citation>
    <scope>NUCLEOTIDE SEQUENCE [LARGE SCALE GENOMIC DNA]</scope>
    <source>
        <strain evidence="1 2">FDAARGOS_643</strain>
    </source>
</reference>
<name>A0A5P2QW10_9RHOB</name>
<dbReference type="EMBL" id="CP044081">
    <property type="protein sequence ID" value="QEU09549.1"/>
    <property type="molecule type" value="Genomic_DNA"/>
</dbReference>
<dbReference type="Proteomes" id="UP000324507">
    <property type="component" value="Chromosome"/>
</dbReference>
<evidence type="ECO:0000313" key="2">
    <source>
        <dbReference type="Proteomes" id="UP000324507"/>
    </source>
</evidence>
<accession>A0A5P2QW10</accession>